<evidence type="ECO:0000256" key="2">
    <source>
        <dbReference type="SAM" id="MobiDB-lite"/>
    </source>
</evidence>
<dbReference type="InterPro" id="IPR011989">
    <property type="entry name" value="ARM-like"/>
</dbReference>
<dbReference type="SUPFAM" id="SSF48371">
    <property type="entry name" value="ARM repeat"/>
    <property type="match status" value="1"/>
</dbReference>
<feature type="region of interest" description="Disordered" evidence="2">
    <location>
        <begin position="761"/>
        <end position="826"/>
    </location>
</feature>
<dbReference type="EMBL" id="OB667464">
    <property type="protein sequence ID" value="CAD7233995.1"/>
    <property type="molecule type" value="Genomic_DNA"/>
</dbReference>
<dbReference type="InterPro" id="IPR051177">
    <property type="entry name" value="CIK-Related_Protein"/>
</dbReference>
<reference evidence="3" key="1">
    <citation type="submission" date="2020-11" db="EMBL/GenBank/DDBJ databases">
        <authorList>
            <person name="Tran Van P."/>
        </authorList>
    </citation>
    <scope>NUCLEOTIDE SEQUENCE</scope>
</reference>
<feature type="compositionally biased region" description="Basic and acidic residues" evidence="2">
    <location>
        <begin position="789"/>
        <end position="800"/>
    </location>
</feature>
<dbReference type="InterPro" id="IPR000719">
    <property type="entry name" value="Prot_kinase_dom"/>
</dbReference>
<dbReference type="AlphaFoldDB" id="A0A7R8ZVY1"/>
<dbReference type="PANTHER" id="PTHR12984:SF6">
    <property type="entry name" value="SCY1-LIKE PROTEIN 2"/>
    <property type="match status" value="1"/>
</dbReference>
<dbReference type="OrthoDB" id="79687at2759"/>
<dbReference type="Pfam" id="PF00069">
    <property type="entry name" value="Pkinase"/>
    <property type="match status" value="1"/>
</dbReference>
<dbReference type="SMART" id="SM00220">
    <property type="entry name" value="S_TKc"/>
    <property type="match status" value="1"/>
</dbReference>
<sequence>MGSSNLRLSEKFQKALDATSSLIQSTPGLKYLNGCENQENKKRNDWIQKHKYAKSIEAGMLVEKTSMWTRTKDHVFPSQETMDVFNKLRSSVTSKVTQLSSQVSSVLPGNPVTREFDALDHIASAGPGLLWKVYSGNKRSTKQEASIFVFEKRELENYHRGDRETILENMRKGVAQLTRLRHPNVITVQHPLEESRESLAFATEPVLASLANVLGNHANLPTPPPQILKGFSLFDVEIKYGIMQLSEGLAFLHNDVKMIHRAIAPENVVLNKSGSWKVFGFDFALHNSSMEGQEPSWNCVPLERGAHPHSQPNLDYLAPEFALGTTITPASDMYSLGALICFVLRKGKPLFECMGELDSFKRNALQLSELKQSNLCFVPEPLREYVFLLLNSSAELRPDAHQMSKLPYFEDVGVKTLSYLDSLYQWDNLQKSQFYKGLPKTLTTLPQRVNLFRVLPCLVKEFANPPMIPFVLGSVLMIAEDATDQEFVSYVLPPLRPVMAIKEPIQVLLLFLQRMELLLKKTPAADIREHVLPMVYRSLECDATQIVELSLSIIPSCISLLDYGATKNALLPRLKALAVKTPSLSVRVNVLVCLGKILPHLDKWLVMDEILVWLPQIPSKEPPVLMGIIGILKLALETEKLGITKEVLATRVLPFVIPLLIENGYTERQFETVAKLVSKMLDVVVGEHRTKISQLNSLRQEQHSTIENTLSATGRNELIPGTVASSGNEADAFFSSLGLEGFGGPKDIQKVAASLNAKRAEVDSTPGKASYVNGSNPSTPVDAKTGLSLEEKQRLARERLSSSSVPSTPSTSLNPLPPPLSQPAKRDLTSSLIESNLKMMSHKLPSPGPQPPFSPHTQLSQFGQPMLQWNAPSTTQPSWGHSVQQTTWGPNGSLQQQQMSSPRALNMSSLDSLLPLNKGNRPSLNALAASPRNDALAWPTPTSAPTQAANLTSADITDLLS</sequence>
<organism evidence="3">
    <name type="scientific">Cyprideis torosa</name>
    <dbReference type="NCBI Taxonomy" id="163714"/>
    <lineage>
        <taxon>Eukaryota</taxon>
        <taxon>Metazoa</taxon>
        <taxon>Ecdysozoa</taxon>
        <taxon>Arthropoda</taxon>
        <taxon>Crustacea</taxon>
        <taxon>Oligostraca</taxon>
        <taxon>Ostracoda</taxon>
        <taxon>Podocopa</taxon>
        <taxon>Podocopida</taxon>
        <taxon>Cytherocopina</taxon>
        <taxon>Cytheroidea</taxon>
        <taxon>Cytherideidae</taxon>
        <taxon>Cyprideis</taxon>
    </lineage>
</organism>
<dbReference type="InterPro" id="IPR016024">
    <property type="entry name" value="ARM-type_fold"/>
</dbReference>
<feature type="compositionally biased region" description="Low complexity" evidence="2">
    <location>
        <begin position="801"/>
        <end position="814"/>
    </location>
</feature>
<dbReference type="Gene3D" id="1.25.10.10">
    <property type="entry name" value="Leucine-rich Repeat Variant"/>
    <property type="match status" value="1"/>
</dbReference>
<dbReference type="PANTHER" id="PTHR12984">
    <property type="entry name" value="SCY1-RELATED S/T PROTEIN KINASE-LIKE"/>
    <property type="match status" value="1"/>
</dbReference>
<dbReference type="InterPro" id="IPR011009">
    <property type="entry name" value="Kinase-like_dom_sf"/>
</dbReference>
<feature type="region of interest" description="Disordered" evidence="2">
    <location>
        <begin position="840"/>
        <end position="860"/>
    </location>
</feature>
<proteinExistence type="inferred from homology"/>
<dbReference type="Gene3D" id="3.30.200.20">
    <property type="entry name" value="Phosphorylase Kinase, domain 1"/>
    <property type="match status" value="1"/>
</dbReference>
<feature type="region of interest" description="Disordered" evidence="2">
    <location>
        <begin position="873"/>
        <end position="903"/>
    </location>
</feature>
<dbReference type="FunFam" id="3.30.200.20:FF:000179">
    <property type="entry name" value="SCY1 like pseudokinase 2"/>
    <property type="match status" value="1"/>
</dbReference>
<accession>A0A7R8ZVY1</accession>
<dbReference type="GO" id="GO:0005524">
    <property type="term" value="F:ATP binding"/>
    <property type="evidence" value="ECO:0007669"/>
    <property type="project" value="InterPro"/>
</dbReference>
<dbReference type="SUPFAM" id="SSF56112">
    <property type="entry name" value="Protein kinase-like (PK-like)"/>
    <property type="match status" value="1"/>
</dbReference>
<name>A0A7R8ZVY1_9CRUS</name>
<evidence type="ECO:0000256" key="1">
    <source>
        <dbReference type="ARBA" id="ARBA00038349"/>
    </source>
</evidence>
<evidence type="ECO:0000313" key="3">
    <source>
        <dbReference type="EMBL" id="CAD7233995.1"/>
    </source>
</evidence>
<dbReference type="PROSITE" id="PS50011">
    <property type="entry name" value="PROTEIN_KINASE_DOM"/>
    <property type="match status" value="1"/>
</dbReference>
<dbReference type="Gene3D" id="1.10.510.10">
    <property type="entry name" value="Transferase(Phosphotransferase) domain 1"/>
    <property type="match status" value="1"/>
</dbReference>
<comment type="similarity">
    <text evidence="1">Belongs to the protein kinase superfamily.</text>
</comment>
<dbReference type="CDD" id="cd14011">
    <property type="entry name" value="PK_SCY1_like"/>
    <property type="match status" value="1"/>
</dbReference>
<dbReference type="GO" id="GO:0004672">
    <property type="term" value="F:protein kinase activity"/>
    <property type="evidence" value="ECO:0007669"/>
    <property type="project" value="InterPro"/>
</dbReference>
<protein>
    <submittedName>
        <fullName evidence="3">Uncharacterized protein</fullName>
    </submittedName>
</protein>
<gene>
    <name evidence="3" type="ORF">CTOB1V02_LOCUS11813</name>
</gene>